<organism evidence="2 3">
    <name type="scientific">Desulfococcus multivorans DSM 2059</name>
    <dbReference type="NCBI Taxonomy" id="1121405"/>
    <lineage>
        <taxon>Bacteria</taxon>
        <taxon>Pseudomonadati</taxon>
        <taxon>Thermodesulfobacteriota</taxon>
        <taxon>Desulfobacteria</taxon>
        <taxon>Desulfobacterales</taxon>
        <taxon>Desulfococcaceae</taxon>
        <taxon>Desulfococcus</taxon>
    </lineage>
</organism>
<evidence type="ECO:0000313" key="3">
    <source>
        <dbReference type="Proteomes" id="UP000014977"/>
    </source>
</evidence>
<evidence type="ECO:0000313" key="2">
    <source>
        <dbReference type="EMBL" id="EPR43001.1"/>
    </source>
</evidence>
<name>S7U0P4_DESML</name>
<dbReference type="Proteomes" id="UP000014977">
    <property type="component" value="Unassembled WGS sequence"/>
</dbReference>
<dbReference type="EMBL" id="ATHJ01000060">
    <property type="protein sequence ID" value="EPR43001.1"/>
    <property type="molecule type" value="Genomic_DNA"/>
</dbReference>
<dbReference type="eggNOG" id="COG4314">
    <property type="taxonomic scope" value="Bacteria"/>
</dbReference>
<keyword evidence="3" id="KW-1185">Reference proteome</keyword>
<keyword evidence="1" id="KW-0732">Signal</keyword>
<comment type="caution">
    <text evidence="2">The sequence shown here is derived from an EMBL/GenBank/DDBJ whole genome shotgun (WGS) entry which is preliminary data.</text>
</comment>
<dbReference type="Gene3D" id="3.30.70.2050">
    <property type="match status" value="2"/>
</dbReference>
<dbReference type="PANTHER" id="PTHR41247:SF1">
    <property type="entry name" value="HTH-TYPE TRANSCRIPTIONAL REPRESSOR YCNK"/>
    <property type="match status" value="1"/>
</dbReference>
<accession>S7U0P4</accession>
<dbReference type="InterPro" id="IPR008719">
    <property type="entry name" value="N2O_reductase_NosL"/>
</dbReference>
<sequence length="310" mass="35053">MKYRSLSIFAALLLIAHVTAFASVVTDLADTEKYPRCPLCDMDRKQFAFARILVTYDDASESGYCSLHCAAIAMAIHLDKAPIRIQVGDYDTRELIDAEAAVWVIGGARIGVMTHRGKWAFKDRSRAEAFIGTHGGTTADFETAVKTAYEDMYADSRAAREKRKKTAVMHEAPAAAPPKPSPEEKCPVCGMFVGKYPDWIGVITFKDGRRHYFDGAKDLFKYLFDIETYNSRQKVADIRDIHVTDYYDMKFIDARAAFYVMGSDVYGPMGRELIPLSNRPDAETFMKDHKGIRILQFNEITPEIIRRLDE</sequence>
<dbReference type="AlphaFoldDB" id="S7U0P4"/>
<gene>
    <name evidence="2" type="ORF">dsmv_1431</name>
</gene>
<protein>
    <submittedName>
        <fullName evidence="2">NosL family protein</fullName>
    </submittedName>
</protein>
<proteinExistence type="predicted"/>
<dbReference type="PANTHER" id="PTHR41247">
    <property type="entry name" value="HTH-TYPE TRANSCRIPTIONAL REPRESSOR YCNK"/>
    <property type="match status" value="1"/>
</dbReference>
<dbReference type="STRING" id="897.B2D07_12680"/>
<reference evidence="2 3" key="1">
    <citation type="journal article" date="2013" name="Genome Announc.">
        <title>Draft genome sequences for three mercury-methylating, sulfate-reducing bacteria.</title>
        <authorList>
            <person name="Brown S.D."/>
            <person name="Hurt R.A.Jr."/>
            <person name="Gilmour C.C."/>
            <person name="Elias D.A."/>
        </authorList>
    </citation>
    <scope>NUCLEOTIDE SEQUENCE [LARGE SCALE GENOMIC DNA]</scope>
    <source>
        <strain evidence="2 3">DSM 2059</strain>
    </source>
</reference>
<feature type="signal peptide" evidence="1">
    <location>
        <begin position="1"/>
        <end position="22"/>
    </location>
</feature>
<evidence type="ECO:0000256" key="1">
    <source>
        <dbReference type="SAM" id="SignalP"/>
    </source>
</evidence>
<feature type="chain" id="PRO_5030177243" evidence="1">
    <location>
        <begin position="23"/>
        <end position="310"/>
    </location>
</feature>
<dbReference type="RefSeq" id="WP_020875778.1">
    <property type="nucleotide sequence ID" value="NZ_ATHJ01000060.1"/>
</dbReference>
<dbReference type="SUPFAM" id="SSF160387">
    <property type="entry name" value="NosL/MerB-like"/>
    <property type="match status" value="2"/>
</dbReference>
<dbReference type="Pfam" id="PF05573">
    <property type="entry name" value="NosL"/>
    <property type="match status" value="2"/>
</dbReference>